<name>A0AAD5X1R4_9FUNG</name>
<reference evidence="1" key="1">
    <citation type="submission" date="2020-05" db="EMBL/GenBank/DDBJ databases">
        <title>Phylogenomic resolution of chytrid fungi.</title>
        <authorList>
            <person name="Stajich J.E."/>
            <person name="Amses K."/>
            <person name="Simmons R."/>
            <person name="Seto K."/>
            <person name="Myers J."/>
            <person name="Bonds A."/>
            <person name="Quandt C.A."/>
            <person name="Barry K."/>
            <person name="Liu P."/>
            <person name="Grigoriev I."/>
            <person name="Longcore J.E."/>
            <person name="James T.Y."/>
        </authorList>
    </citation>
    <scope>NUCLEOTIDE SEQUENCE</scope>
    <source>
        <strain evidence="1">JEL0318</strain>
    </source>
</reference>
<dbReference type="Proteomes" id="UP001212841">
    <property type="component" value="Unassembled WGS sequence"/>
</dbReference>
<proteinExistence type="predicted"/>
<gene>
    <name evidence="1" type="ORF">HK097_007237</name>
</gene>
<accession>A0AAD5X1R4</accession>
<evidence type="ECO:0000313" key="1">
    <source>
        <dbReference type="EMBL" id="KAJ3051749.1"/>
    </source>
</evidence>
<evidence type="ECO:0000313" key="2">
    <source>
        <dbReference type="Proteomes" id="UP001212841"/>
    </source>
</evidence>
<protein>
    <recommendedName>
        <fullName evidence="3">Capsid protein</fullName>
    </recommendedName>
</protein>
<comment type="caution">
    <text evidence="1">The sequence shown here is derived from an EMBL/GenBank/DDBJ whole genome shotgun (WGS) entry which is preliminary data.</text>
</comment>
<organism evidence="1 2">
    <name type="scientific">Rhizophlyctis rosea</name>
    <dbReference type="NCBI Taxonomy" id="64517"/>
    <lineage>
        <taxon>Eukaryota</taxon>
        <taxon>Fungi</taxon>
        <taxon>Fungi incertae sedis</taxon>
        <taxon>Chytridiomycota</taxon>
        <taxon>Chytridiomycota incertae sedis</taxon>
        <taxon>Chytridiomycetes</taxon>
        <taxon>Rhizophlyctidales</taxon>
        <taxon>Rhizophlyctidaceae</taxon>
        <taxon>Rhizophlyctis</taxon>
    </lineage>
</organism>
<dbReference type="EMBL" id="JADGJD010000362">
    <property type="protein sequence ID" value="KAJ3051749.1"/>
    <property type="molecule type" value="Genomic_DNA"/>
</dbReference>
<dbReference type="AlphaFoldDB" id="A0AAD5X1R4"/>
<evidence type="ECO:0008006" key="3">
    <source>
        <dbReference type="Google" id="ProtNLM"/>
    </source>
</evidence>
<sequence length="413" mass="45293">MTSVVSYRFPPINPAVKANSDRYNSTTALNGSVFRSDQNQSILFNFADTTQFLSTVQSYLTGTITCKDAQNNTIAANAGSTGVVNTFQGISRCFSRVEIKLGGVVIETSSSYSDLLAMYYSSLPKTKKDMLKYTEGFSDPNWFGVSASRKFAHLLMSSLWVTPQCLPLPLIKSGGLTVELYLAPASDVFPSSNVDHYKVSSPSFKWLGVTPSMDYIIGLQNSVFQQGRSAYIPFKKIHFFPSNGNGSNSQQIVLPIGQVSSISSIETVFYDDNSMSNRSIDKYSRFTNANLETVRFEGAGFGLPNQMSFKFEGGKDPELALLGLISATGNAYTMDEYSVVPTDNSLFRIAIAYENSQELFGTGLNTIGSASPFLTIYTTHTSAVPTSTRIMTYVTTDALIQFRGEDIIYSEIF</sequence>
<keyword evidence="2" id="KW-1185">Reference proteome</keyword>